<evidence type="ECO:0000313" key="1">
    <source>
        <dbReference type="EMBL" id="KAJ8111535.1"/>
    </source>
</evidence>
<dbReference type="Proteomes" id="UP001153331">
    <property type="component" value="Unassembled WGS sequence"/>
</dbReference>
<keyword evidence="2" id="KW-1185">Reference proteome</keyword>
<accession>A0ACC2I8P6</accession>
<name>A0ACC2I8P6_9PLEO</name>
<dbReference type="EMBL" id="JAPHNI010000397">
    <property type="protein sequence ID" value="KAJ8111535.1"/>
    <property type="molecule type" value="Genomic_DNA"/>
</dbReference>
<proteinExistence type="predicted"/>
<evidence type="ECO:0000313" key="2">
    <source>
        <dbReference type="Proteomes" id="UP001153331"/>
    </source>
</evidence>
<protein>
    <submittedName>
        <fullName evidence="1">Uncharacterized protein</fullName>
    </submittedName>
</protein>
<organism evidence="1 2">
    <name type="scientific">Boeremia exigua</name>
    <dbReference type="NCBI Taxonomy" id="749465"/>
    <lineage>
        <taxon>Eukaryota</taxon>
        <taxon>Fungi</taxon>
        <taxon>Dikarya</taxon>
        <taxon>Ascomycota</taxon>
        <taxon>Pezizomycotina</taxon>
        <taxon>Dothideomycetes</taxon>
        <taxon>Pleosporomycetidae</taxon>
        <taxon>Pleosporales</taxon>
        <taxon>Pleosporineae</taxon>
        <taxon>Didymellaceae</taxon>
        <taxon>Boeremia</taxon>
    </lineage>
</organism>
<comment type="caution">
    <text evidence="1">The sequence shown here is derived from an EMBL/GenBank/DDBJ whole genome shotgun (WGS) entry which is preliminary data.</text>
</comment>
<reference evidence="1" key="1">
    <citation type="submission" date="2022-11" db="EMBL/GenBank/DDBJ databases">
        <title>Genome Sequence of Boeremia exigua.</title>
        <authorList>
            <person name="Buettner E."/>
        </authorList>
    </citation>
    <scope>NUCLEOTIDE SEQUENCE</scope>
    <source>
        <strain evidence="1">CU02</strain>
    </source>
</reference>
<gene>
    <name evidence="1" type="ORF">OPT61_g5892</name>
</gene>
<sequence length="176" mass="19025">MPESTRRPELESTNRIQQLMIQRPGVPIGKAAVLSYVTMKTTGILSFAMTASMVFAMPAEPVPQLEKRIGNCGQKCPADKKAIVLSKYSDIKGNMYGDTVAIMNPGIDYSIAWKTTPTSDVCGKYNNGYTIHCNGKTVASIDTPAGNNWKCQSFTANTCSATTGISTTNYQIFACC</sequence>